<evidence type="ECO:0000313" key="2">
    <source>
        <dbReference type="EMBL" id="GAA4971410.1"/>
    </source>
</evidence>
<evidence type="ECO:0000256" key="1">
    <source>
        <dbReference type="SAM" id="MobiDB-lite"/>
    </source>
</evidence>
<comment type="caution">
    <text evidence="2">The sequence shown here is derived from an EMBL/GenBank/DDBJ whole genome shotgun (WGS) entry which is preliminary data.</text>
</comment>
<name>A0ABP9HII7_9ACTN</name>
<accession>A0ABP9HII7</accession>
<evidence type="ECO:0008006" key="4">
    <source>
        <dbReference type="Google" id="ProtNLM"/>
    </source>
</evidence>
<sequence>MNPPVSSTAPAAASAPSAAAPARGANRCAAVARALGEAVLGSAPETCDAWVLVEHPGPWPAHGLPPDVPADVAEFIERLPAYRIRPQLVRRPGNRRPVPPHQVYVAYSGGPHGAPVWMERREVADLRELLDLDVAAVSRGERPNWGTEHREPVLLVCTHGKREPCCAQFGRPTVRTLHAAYGEPVWETTHVGGDRFAANLVALPHGSYHGLVTEPVAAEVGAACLRGEVDLAHYRGRMGLPHAAQAAEWFVRSHTGIRTVEAVRTLGHVERADGGTTVDLTAAGRMFRVTVRTARSGCPRLTSCSQGSVTDPDGFVLDDLRELSAPTG</sequence>
<dbReference type="Pfam" id="PF06999">
    <property type="entry name" value="Suc_Fer-like"/>
    <property type="match status" value="1"/>
</dbReference>
<proteinExistence type="predicted"/>
<dbReference type="RefSeq" id="WP_345677067.1">
    <property type="nucleotide sequence ID" value="NZ_BAABHS010000014.1"/>
</dbReference>
<dbReference type="EMBL" id="BAABHS010000014">
    <property type="protein sequence ID" value="GAA4971410.1"/>
    <property type="molecule type" value="Genomic_DNA"/>
</dbReference>
<dbReference type="InterPro" id="IPR009737">
    <property type="entry name" value="Aim32/Apd1-like"/>
</dbReference>
<reference evidence="3" key="1">
    <citation type="journal article" date="2019" name="Int. J. Syst. Evol. Microbiol.">
        <title>The Global Catalogue of Microorganisms (GCM) 10K type strain sequencing project: providing services to taxonomists for standard genome sequencing and annotation.</title>
        <authorList>
            <consortium name="The Broad Institute Genomics Platform"/>
            <consortium name="The Broad Institute Genome Sequencing Center for Infectious Disease"/>
            <person name="Wu L."/>
            <person name="Ma J."/>
        </authorList>
    </citation>
    <scope>NUCLEOTIDE SEQUENCE [LARGE SCALE GENOMIC DNA]</scope>
    <source>
        <strain evidence="3">JCM 17986</strain>
    </source>
</reference>
<keyword evidence="3" id="KW-1185">Reference proteome</keyword>
<evidence type="ECO:0000313" key="3">
    <source>
        <dbReference type="Proteomes" id="UP001500466"/>
    </source>
</evidence>
<protein>
    <recommendedName>
        <fullName evidence="4">Sucrase ferredoxin</fullName>
    </recommendedName>
</protein>
<dbReference type="Proteomes" id="UP001500466">
    <property type="component" value="Unassembled WGS sequence"/>
</dbReference>
<organism evidence="2 3">
    <name type="scientific">Yinghuangia aomiensis</name>
    <dbReference type="NCBI Taxonomy" id="676205"/>
    <lineage>
        <taxon>Bacteria</taxon>
        <taxon>Bacillati</taxon>
        <taxon>Actinomycetota</taxon>
        <taxon>Actinomycetes</taxon>
        <taxon>Kitasatosporales</taxon>
        <taxon>Streptomycetaceae</taxon>
        <taxon>Yinghuangia</taxon>
    </lineage>
</organism>
<gene>
    <name evidence="2" type="ORF">GCM10023205_41520</name>
</gene>
<feature type="region of interest" description="Disordered" evidence="1">
    <location>
        <begin position="1"/>
        <end position="20"/>
    </location>
</feature>
<feature type="compositionally biased region" description="Low complexity" evidence="1">
    <location>
        <begin position="7"/>
        <end position="20"/>
    </location>
</feature>